<reference evidence="2 3" key="1">
    <citation type="submission" date="2018-04" db="EMBL/GenBank/DDBJ databases">
        <title>Genome of Nocardioides gansuensis WSJ-1.</title>
        <authorList>
            <person name="Wu S."/>
            <person name="Wang G."/>
        </authorList>
    </citation>
    <scope>NUCLEOTIDE SEQUENCE [LARGE SCALE GENOMIC DNA]</scope>
    <source>
        <strain evidence="2 3">WSJ-1</strain>
    </source>
</reference>
<name>A0A2T8F6Z8_9ACTN</name>
<dbReference type="Proteomes" id="UP000246018">
    <property type="component" value="Unassembled WGS sequence"/>
</dbReference>
<feature type="region of interest" description="Disordered" evidence="1">
    <location>
        <begin position="37"/>
        <end position="92"/>
    </location>
</feature>
<feature type="compositionally biased region" description="Basic and acidic residues" evidence="1">
    <location>
        <begin position="52"/>
        <end position="62"/>
    </location>
</feature>
<dbReference type="AlphaFoldDB" id="A0A2T8F6Z8"/>
<sequence>MILVRQPHCWPFLAACPLLSPIVRPKRRDAERIDDCDAARTAHSSDATNDAARCRVARERHSPSRSSSMNGTSTTSAAGFPGGYTGTAPGRPASTAQLLSIVAVPDKSAAEGTTR</sequence>
<evidence type="ECO:0000313" key="3">
    <source>
        <dbReference type="Proteomes" id="UP000246018"/>
    </source>
</evidence>
<comment type="caution">
    <text evidence="2">The sequence shown here is derived from an EMBL/GenBank/DDBJ whole genome shotgun (WGS) entry which is preliminary data.</text>
</comment>
<dbReference type="PROSITE" id="PS51257">
    <property type="entry name" value="PROKAR_LIPOPROTEIN"/>
    <property type="match status" value="1"/>
</dbReference>
<keyword evidence="3" id="KW-1185">Reference proteome</keyword>
<gene>
    <name evidence="2" type="ORF">DDE18_15875</name>
</gene>
<proteinExistence type="predicted"/>
<evidence type="ECO:0000313" key="2">
    <source>
        <dbReference type="EMBL" id="PVG81494.1"/>
    </source>
</evidence>
<protein>
    <submittedName>
        <fullName evidence="2">Uncharacterized protein</fullName>
    </submittedName>
</protein>
<accession>A0A2T8F6Z8</accession>
<evidence type="ECO:0000256" key="1">
    <source>
        <dbReference type="SAM" id="MobiDB-lite"/>
    </source>
</evidence>
<organism evidence="2 3">
    <name type="scientific">Nocardioides gansuensis</name>
    <dbReference type="NCBI Taxonomy" id="2138300"/>
    <lineage>
        <taxon>Bacteria</taxon>
        <taxon>Bacillati</taxon>
        <taxon>Actinomycetota</taxon>
        <taxon>Actinomycetes</taxon>
        <taxon>Propionibacteriales</taxon>
        <taxon>Nocardioidaceae</taxon>
        <taxon>Nocardioides</taxon>
    </lineage>
</organism>
<dbReference type="EMBL" id="QDGZ01000007">
    <property type="protein sequence ID" value="PVG81494.1"/>
    <property type="molecule type" value="Genomic_DNA"/>
</dbReference>
<feature type="compositionally biased region" description="Polar residues" evidence="1">
    <location>
        <begin position="64"/>
        <end position="77"/>
    </location>
</feature>